<keyword evidence="1 4" id="KW-0489">Methyltransferase</keyword>
<evidence type="ECO:0000256" key="1">
    <source>
        <dbReference type="ARBA" id="ARBA00022603"/>
    </source>
</evidence>
<dbReference type="PANTHER" id="PTHR44942">
    <property type="entry name" value="METHYLTRANSF_11 DOMAIN-CONTAINING PROTEIN"/>
    <property type="match status" value="1"/>
</dbReference>
<organism evidence="4 5">
    <name type="scientific">Malaciobacter mytili LMG 24559</name>
    <dbReference type="NCBI Taxonomy" id="1032238"/>
    <lineage>
        <taxon>Bacteria</taxon>
        <taxon>Pseudomonadati</taxon>
        <taxon>Campylobacterota</taxon>
        <taxon>Epsilonproteobacteria</taxon>
        <taxon>Campylobacterales</taxon>
        <taxon>Arcobacteraceae</taxon>
        <taxon>Malaciobacter</taxon>
    </lineage>
</organism>
<keyword evidence="2" id="KW-0808">Transferase</keyword>
<name>A0AAX2ACV1_9BACT</name>
<protein>
    <submittedName>
        <fullName evidence="4">SAM-dependent methyltransferase</fullName>
    </submittedName>
</protein>
<sequence length="235" mass="27493">MQLLNDNITEVLNEEFFVESFNLNNKTILELGCGSATFTKKIALNGENRKIIACEVDEIQHKKNLQLNISNIEFKLCAAENILVEDNSIDMIFMFKSFHHIPVELMKKALGEIKRVLKPNALAYISEPLFMGEQNELIAMFHDEKEVREEAFKAIKESVDNGEFKLFNEIFFNSEITYENFEDFEKKQMNLTYNNDHINEELKNKIKERFNFFTNGGQKTTFLKPFRVDILQKIV</sequence>
<dbReference type="InterPro" id="IPR020596">
    <property type="entry name" value="rRNA_Ade_Mease_Trfase_CS"/>
</dbReference>
<evidence type="ECO:0000313" key="5">
    <source>
        <dbReference type="Proteomes" id="UP000290092"/>
    </source>
</evidence>
<dbReference type="EMBL" id="NXID01000049">
    <property type="protein sequence ID" value="RXK14842.1"/>
    <property type="molecule type" value="Genomic_DNA"/>
</dbReference>
<evidence type="ECO:0000256" key="2">
    <source>
        <dbReference type="ARBA" id="ARBA00022679"/>
    </source>
</evidence>
<dbReference type="AlphaFoldDB" id="A0AAX2ACV1"/>
<keyword evidence="5" id="KW-1185">Reference proteome</keyword>
<dbReference type="InterPro" id="IPR029063">
    <property type="entry name" value="SAM-dependent_MTases_sf"/>
</dbReference>
<dbReference type="InterPro" id="IPR025714">
    <property type="entry name" value="Methyltranfer_dom"/>
</dbReference>
<dbReference type="Proteomes" id="UP000290092">
    <property type="component" value="Unassembled WGS sequence"/>
</dbReference>
<dbReference type="CDD" id="cd02440">
    <property type="entry name" value="AdoMet_MTases"/>
    <property type="match status" value="1"/>
</dbReference>
<dbReference type="InterPro" id="IPR051052">
    <property type="entry name" value="Diverse_substrate_MTase"/>
</dbReference>
<proteinExistence type="predicted"/>
<gene>
    <name evidence="4" type="ORF">CP985_11395</name>
</gene>
<dbReference type="GO" id="GO:0000179">
    <property type="term" value="F:rRNA (adenine-N6,N6-)-dimethyltransferase activity"/>
    <property type="evidence" value="ECO:0007669"/>
    <property type="project" value="InterPro"/>
</dbReference>
<reference evidence="4 5" key="1">
    <citation type="submission" date="2017-09" db="EMBL/GenBank/DDBJ databases">
        <title>Genomics of the genus Arcobacter.</title>
        <authorList>
            <person name="Perez-Cataluna A."/>
            <person name="Figueras M.J."/>
            <person name="Salas-Masso N."/>
        </authorList>
    </citation>
    <scope>NUCLEOTIDE SEQUENCE [LARGE SCALE GENOMIC DNA]</scope>
    <source>
        <strain evidence="4 5">CECT 7386</strain>
    </source>
</reference>
<accession>A0AAX2ACV1</accession>
<dbReference type="Gene3D" id="3.40.50.150">
    <property type="entry name" value="Vaccinia Virus protein VP39"/>
    <property type="match status" value="1"/>
</dbReference>
<dbReference type="Pfam" id="PF13847">
    <property type="entry name" value="Methyltransf_31"/>
    <property type="match status" value="1"/>
</dbReference>
<comment type="caution">
    <text evidence="4">The sequence shown here is derived from an EMBL/GenBank/DDBJ whole genome shotgun (WGS) entry which is preliminary data.</text>
</comment>
<dbReference type="PANTHER" id="PTHR44942:SF4">
    <property type="entry name" value="METHYLTRANSFERASE TYPE 11 DOMAIN-CONTAINING PROTEIN"/>
    <property type="match status" value="1"/>
</dbReference>
<evidence type="ECO:0000313" key="4">
    <source>
        <dbReference type="EMBL" id="RXK14842.1"/>
    </source>
</evidence>
<feature type="domain" description="Methyltransferase" evidence="3">
    <location>
        <begin position="24"/>
        <end position="149"/>
    </location>
</feature>
<dbReference type="RefSeq" id="WP_114841801.1">
    <property type="nucleotide sequence ID" value="NZ_CP031219.1"/>
</dbReference>
<dbReference type="PROSITE" id="PS01131">
    <property type="entry name" value="RRNA_A_DIMETH"/>
    <property type="match status" value="1"/>
</dbReference>
<dbReference type="SUPFAM" id="SSF53335">
    <property type="entry name" value="S-adenosyl-L-methionine-dependent methyltransferases"/>
    <property type="match status" value="1"/>
</dbReference>
<evidence type="ECO:0000259" key="3">
    <source>
        <dbReference type="Pfam" id="PF13847"/>
    </source>
</evidence>
<dbReference type="KEGG" id="amyt:AMYT_1364"/>